<dbReference type="GO" id="GO:0009229">
    <property type="term" value="P:thiamine diphosphate biosynthetic process"/>
    <property type="evidence" value="ECO:0007669"/>
    <property type="project" value="UniProtKB-UniPathway"/>
</dbReference>
<dbReference type="GO" id="GO:0009228">
    <property type="term" value="P:thiamine biosynthetic process"/>
    <property type="evidence" value="ECO:0007669"/>
    <property type="project" value="UniProtKB-KW"/>
</dbReference>
<evidence type="ECO:0000259" key="6">
    <source>
        <dbReference type="Pfam" id="PF01266"/>
    </source>
</evidence>
<dbReference type="EMBL" id="FONG01000009">
    <property type="protein sequence ID" value="SFF20526.1"/>
    <property type="molecule type" value="Genomic_DNA"/>
</dbReference>
<comment type="catalytic activity">
    <reaction evidence="4">
        <text>glycine + O2 + H2O = glyoxylate + H2O2 + NH4(+)</text>
        <dbReference type="Rhea" id="RHEA:11532"/>
        <dbReference type="ChEBI" id="CHEBI:15377"/>
        <dbReference type="ChEBI" id="CHEBI:15379"/>
        <dbReference type="ChEBI" id="CHEBI:16240"/>
        <dbReference type="ChEBI" id="CHEBI:28938"/>
        <dbReference type="ChEBI" id="CHEBI:36655"/>
        <dbReference type="ChEBI" id="CHEBI:57305"/>
        <dbReference type="EC" id="1.4.3.19"/>
    </reaction>
</comment>
<dbReference type="STRING" id="380248.SAMN05216251_109267"/>
<dbReference type="Gene3D" id="3.30.9.10">
    <property type="entry name" value="D-Amino Acid Oxidase, subunit A, domain 2"/>
    <property type="match status" value="1"/>
</dbReference>
<keyword evidence="2" id="KW-0784">Thiamine biosynthesis</keyword>
<gene>
    <name evidence="7" type="ORF">SAMN05216251_109267</name>
</gene>
<dbReference type="SUPFAM" id="SSF51905">
    <property type="entry name" value="FAD/NAD(P)-binding domain"/>
    <property type="match status" value="1"/>
</dbReference>
<dbReference type="GO" id="GO:0043799">
    <property type="term" value="F:glycine oxidase activity"/>
    <property type="evidence" value="ECO:0007669"/>
    <property type="project" value="UniProtKB-EC"/>
</dbReference>
<dbReference type="NCBIfam" id="TIGR02352">
    <property type="entry name" value="thiamin_ThiO"/>
    <property type="match status" value="1"/>
</dbReference>
<evidence type="ECO:0000313" key="7">
    <source>
        <dbReference type="EMBL" id="SFF20526.1"/>
    </source>
</evidence>
<evidence type="ECO:0000256" key="5">
    <source>
        <dbReference type="ARBA" id="ARBA00050018"/>
    </source>
</evidence>
<dbReference type="Pfam" id="PF01266">
    <property type="entry name" value="DAO"/>
    <property type="match status" value="1"/>
</dbReference>
<evidence type="ECO:0000313" key="8">
    <source>
        <dbReference type="Proteomes" id="UP000199323"/>
    </source>
</evidence>
<sequence>MGCPGDSVSVSMSMSGAVSASASASARGGTYDVLVVGGGVIGLVTAWRAAQRGLRVAVADPEPGGGAARVAAGMLAAVTELQYGEQTLLDLNLASARRYPDFAAEVTAATGLDVGFRACGTLAVALDADDRAHLRDLHAFQTSLGLPSEWLSGRDCRRLEPMLAPGVRGGLRVDGDHQVDPRRLATALLRAAELAGVRVHRSAVARVTVAHGRATGAVLADGTALAAGRTVLAAGSSSGRIEGVPESALPPVRPVKGQILRLRVPPGHAPFLSRTVRAVVRGSHVYLVPRENGELVLGATSEECGWDTTVTAGGVYELLRDAHELVPGITELPLTETLAGLRPGSPDNAPLLGRTALDGLLLATGHHRNGVLLTPVTGEIMAELLVTGELPGYARPFAASRFTASSPVREEQTV</sequence>
<dbReference type="Gene3D" id="3.50.50.60">
    <property type="entry name" value="FAD/NAD(P)-binding domain"/>
    <property type="match status" value="1"/>
</dbReference>
<accession>A0A1I2GV74</accession>
<comment type="pathway">
    <text evidence="1">Cofactor biosynthesis; thiamine diphosphate biosynthesis.</text>
</comment>
<evidence type="ECO:0000256" key="3">
    <source>
        <dbReference type="ARBA" id="ARBA00023002"/>
    </source>
</evidence>
<dbReference type="Proteomes" id="UP000199323">
    <property type="component" value="Unassembled WGS sequence"/>
</dbReference>
<feature type="domain" description="FAD dependent oxidoreductase" evidence="6">
    <location>
        <begin position="32"/>
        <end position="384"/>
    </location>
</feature>
<evidence type="ECO:0000256" key="1">
    <source>
        <dbReference type="ARBA" id="ARBA00004948"/>
    </source>
</evidence>
<dbReference type="UniPathway" id="UPA00060"/>
<dbReference type="InterPro" id="IPR012727">
    <property type="entry name" value="Gly_oxidase_ThiO"/>
</dbReference>
<dbReference type="GO" id="GO:0005737">
    <property type="term" value="C:cytoplasm"/>
    <property type="evidence" value="ECO:0007669"/>
    <property type="project" value="TreeGrafter"/>
</dbReference>
<dbReference type="SUPFAM" id="SSF54373">
    <property type="entry name" value="FAD-linked reductases, C-terminal domain"/>
    <property type="match status" value="1"/>
</dbReference>
<dbReference type="FunFam" id="3.30.9.10:FF:000003">
    <property type="entry name" value="Glycine oxidase ThiO"/>
    <property type="match status" value="1"/>
</dbReference>
<evidence type="ECO:0000256" key="4">
    <source>
        <dbReference type="ARBA" id="ARBA00049872"/>
    </source>
</evidence>
<dbReference type="GO" id="GO:0050660">
    <property type="term" value="F:flavin adenine dinucleotide binding"/>
    <property type="evidence" value="ECO:0007669"/>
    <property type="project" value="InterPro"/>
</dbReference>
<evidence type="ECO:0000256" key="2">
    <source>
        <dbReference type="ARBA" id="ARBA00022977"/>
    </source>
</evidence>
<dbReference type="InterPro" id="IPR036188">
    <property type="entry name" value="FAD/NAD-bd_sf"/>
</dbReference>
<dbReference type="PANTHER" id="PTHR13847">
    <property type="entry name" value="SARCOSINE DEHYDROGENASE-RELATED"/>
    <property type="match status" value="1"/>
</dbReference>
<organism evidence="7 8">
    <name type="scientific">Actinacidiphila alni</name>
    <dbReference type="NCBI Taxonomy" id="380248"/>
    <lineage>
        <taxon>Bacteria</taxon>
        <taxon>Bacillati</taxon>
        <taxon>Actinomycetota</taxon>
        <taxon>Actinomycetes</taxon>
        <taxon>Kitasatosporales</taxon>
        <taxon>Streptomycetaceae</taxon>
        <taxon>Actinacidiphila</taxon>
    </lineage>
</organism>
<dbReference type="AlphaFoldDB" id="A0A1I2GV74"/>
<reference evidence="7 8" key="1">
    <citation type="submission" date="2016-10" db="EMBL/GenBank/DDBJ databases">
        <authorList>
            <person name="de Groot N.N."/>
        </authorList>
    </citation>
    <scope>NUCLEOTIDE SEQUENCE [LARGE SCALE GENOMIC DNA]</scope>
    <source>
        <strain evidence="7 8">CGMCC 4.3510</strain>
    </source>
</reference>
<keyword evidence="3" id="KW-0560">Oxidoreductase</keyword>
<dbReference type="InterPro" id="IPR006076">
    <property type="entry name" value="FAD-dep_OxRdtase"/>
</dbReference>
<keyword evidence="8" id="KW-1185">Reference proteome</keyword>
<dbReference type="EC" id="1.4.3.19" evidence="5"/>
<name>A0A1I2GV74_9ACTN</name>
<protein>
    <recommendedName>
        <fullName evidence="5">glycine oxidase</fullName>
        <ecNumber evidence="5">1.4.3.19</ecNumber>
    </recommendedName>
</protein>
<proteinExistence type="predicted"/>
<dbReference type="PANTHER" id="PTHR13847:SF289">
    <property type="entry name" value="GLYCINE OXIDASE"/>
    <property type="match status" value="1"/>
</dbReference>